<sequence>MTARQQRRWGAAAVGALLAALHLGVAASEAARGCPAEAVRIALPDLPAGEFLKGKGDRFASPDPGHLVRELREVEQRLGCRFELVRLPVVRMVREASAGQFDLVVPTPEAMALAQGWLLPRSGDRTNLQLAVGHSSLSLFVLSTRADDLRTAWASDGRPKGSVGVVAGSVPAEHAKAAGWSAQTIQDFERGLAMLMLQRVDHVFAPALSLADSEPVRSGEVVALLPPVLPVAYFPAATPAFGQRHPEFLRAFWRAACQASLARRSDRPSCKP</sequence>
<gene>
    <name evidence="2" type="ORF">EOD73_12380</name>
</gene>
<feature type="signal peptide" evidence="1">
    <location>
        <begin position="1"/>
        <end position="27"/>
    </location>
</feature>
<keyword evidence="3" id="KW-1185">Reference proteome</keyword>
<organism evidence="2 3">
    <name type="scientific">Inhella crocodyli</name>
    <dbReference type="NCBI Taxonomy" id="2499851"/>
    <lineage>
        <taxon>Bacteria</taxon>
        <taxon>Pseudomonadati</taxon>
        <taxon>Pseudomonadota</taxon>
        <taxon>Betaproteobacteria</taxon>
        <taxon>Burkholderiales</taxon>
        <taxon>Sphaerotilaceae</taxon>
        <taxon>Inhella</taxon>
    </lineage>
</organism>
<dbReference type="Gene3D" id="3.40.190.10">
    <property type="entry name" value="Periplasmic binding protein-like II"/>
    <property type="match status" value="2"/>
</dbReference>
<name>A0A437LHS5_9BURK</name>
<protein>
    <recommendedName>
        <fullName evidence="4">Transporter substrate-binding domain-containing protein</fullName>
    </recommendedName>
</protein>
<dbReference type="EMBL" id="SACM01000003">
    <property type="protein sequence ID" value="RVT84913.1"/>
    <property type="molecule type" value="Genomic_DNA"/>
</dbReference>
<evidence type="ECO:0008006" key="4">
    <source>
        <dbReference type="Google" id="ProtNLM"/>
    </source>
</evidence>
<dbReference type="AlphaFoldDB" id="A0A437LHS5"/>
<evidence type="ECO:0000313" key="3">
    <source>
        <dbReference type="Proteomes" id="UP000288587"/>
    </source>
</evidence>
<dbReference type="Proteomes" id="UP000288587">
    <property type="component" value="Unassembled WGS sequence"/>
</dbReference>
<feature type="chain" id="PRO_5019144479" description="Transporter substrate-binding domain-containing protein" evidence="1">
    <location>
        <begin position="28"/>
        <end position="272"/>
    </location>
</feature>
<accession>A0A437LHS5</accession>
<reference evidence="2 3" key="1">
    <citation type="submission" date="2019-01" db="EMBL/GenBank/DDBJ databases">
        <authorList>
            <person name="Chen W.-M."/>
        </authorList>
    </citation>
    <scope>NUCLEOTIDE SEQUENCE [LARGE SCALE GENOMIC DNA]</scope>
    <source>
        <strain evidence="2 3">CCP-18</strain>
    </source>
</reference>
<dbReference type="OrthoDB" id="9130312at2"/>
<proteinExistence type="predicted"/>
<evidence type="ECO:0000256" key="1">
    <source>
        <dbReference type="SAM" id="SignalP"/>
    </source>
</evidence>
<comment type="caution">
    <text evidence="2">The sequence shown here is derived from an EMBL/GenBank/DDBJ whole genome shotgun (WGS) entry which is preliminary data.</text>
</comment>
<evidence type="ECO:0000313" key="2">
    <source>
        <dbReference type="EMBL" id="RVT84913.1"/>
    </source>
</evidence>
<dbReference type="RefSeq" id="WP_127683315.1">
    <property type="nucleotide sequence ID" value="NZ_SACM01000003.1"/>
</dbReference>
<dbReference type="SUPFAM" id="SSF53850">
    <property type="entry name" value="Periplasmic binding protein-like II"/>
    <property type="match status" value="1"/>
</dbReference>
<keyword evidence="1" id="KW-0732">Signal</keyword>